<feature type="compositionally biased region" description="Low complexity" evidence="1">
    <location>
        <begin position="153"/>
        <end position="186"/>
    </location>
</feature>
<comment type="caution">
    <text evidence="3">The sequence shown here is derived from an EMBL/GenBank/DDBJ whole genome shotgun (WGS) entry which is preliminary data.</text>
</comment>
<feature type="compositionally biased region" description="Polar residues" evidence="1">
    <location>
        <begin position="187"/>
        <end position="197"/>
    </location>
</feature>
<dbReference type="Proteomes" id="UP001383192">
    <property type="component" value="Unassembled WGS sequence"/>
</dbReference>
<sequence length="427" mass="46652">MLDGKQHLVYMTSRSPSTSTQNSRDALESGQQKKKVTWKSEVQVIPAGDAQKTNDLDAAPASNASTSTPHSQTATQYHPSYHSTRRIPPISQEEATVLPQRPYHGHSAANTAVAHTSTPLSLNRHVVFETSTQAVDTLTESTRFHTPRHMPESKPNPISPSISSTSGSSPSTSHFHTQSTPSPQTSASNQDSPQSSIHRLPRQSPSPPQHSPIHVRLDTNTANTRQDTSQPEYVKGSTSVAKGALRTLSTTPASSGVPVSQFHEVDASLRTNSNDLVCWDVRVPPEVALGGMTWKQLAKPAFEPKMVQANLKIDGITGDVILNVRSLGPRKYLAVQDVLAGIYDELHAKVSLEEFRDSISRDSWNRGLVERTSMIRCCEFDPEDLSTDGGSTIRRVDLLQHFSFGGLEVVEGDLRVIVRMKDSNEGD</sequence>
<dbReference type="EMBL" id="JAYKXP010000019">
    <property type="protein sequence ID" value="KAK7047638.1"/>
    <property type="molecule type" value="Genomic_DNA"/>
</dbReference>
<feature type="region of interest" description="Disordered" evidence="1">
    <location>
        <begin position="1"/>
        <end position="87"/>
    </location>
</feature>
<organism evidence="3 4">
    <name type="scientific">Paramarasmius palmivorus</name>
    <dbReference type="NCBI Taxonomy" id="297713"/>
    <lineage>
        <taxon>Eukaryota</taxon>
        <taxon>Fungi</taxon>
        <taxon>Dikarya</taxon>
        <taxon>Basidiomycota</taxon>
        <taxon>Agaricomycotina</taxon>
        <taxon>Agaricomycetes</taxon>
        <taxon>Agaricomycetidae</taxon>
        <taxon>Agaricales</taxon>
        <taxon>Marasmiineae</taxon>
        <taxon>Marasmiaceae</taxon>
        <taxon>Paramarasmius</taxon>
    </lineage>
</organism>
<feature type="region of interest" description="Disordered" evidence="1">
    <location>
        <begin position="142"/>
        <end position="215"/>
    </location>
</feature>
<feature type="compositionally biased region" description="Low complexity" evidence="1">
    <location>
        <begin position="58"/>
        <end position="71"/>
    </location>
</feature>
<gene>
    <name evidence="3" type="ORF">VNI00_006406</name>
</gene>
<accession>A0AAW0D5D0</accession>
<protein>
    <recommendedName>
        <fullName evidence="2">DUF6699 domain-containing protein</fullName>
    </recommendedName>
</protein>
<evidence type="ECO:0000313" key="4">
    <source>
        <dbReference type="Proteomes" id="UP001383192"/>
    </source>
</evidence>
<dbReference type="Pfam" id="PF20415">
    <property type="entry name" value="DUF6699"/>
    <property type="match status" value="1"/>
</dbReference>
<keyword evidence="4" id="KW-1185">Reference proteome</keyword>
<feature type="compositionally biased region" description="Polar residues" evidence="1">
    <location>
        <begin position="12"/>
        <end position="24"/>
    </location>
</feature>
<feature type="compositionally biased region" description="Polar residues" evidence="1">
    <location>
        <begin position="72"/>
        <end position="82"/>
    </location>
</feature>
<dbReference type="InterPro" id="IPR046522">
    <property type="entry name" value="DUF6699"/>
</dbReference>
<dbReference type="AlphaFoldDB" id="A0AAW0D5D0"/>
<evidence type="ECO:0000256" key="1">
    <source>
        <dbReference type="SAM" id="MobiDB-lite"/>
    </source>
</evidence>
<feature type="domain" description="DUF6699" evidence="2">
    <location>
        <begin position="278"/>
        <end position="409"/>
    </location>
</feature>
<reference evidence="3 4" key="1">
    <citation type="submission" date="2024-01" db="EMBL/GenBank/DDBJ databases">
        <title>A draft genome for a cacao thread blight-causing isolate of Paramarasmius palmivorus.</title>
        <authorList>
            <person name="Baruah I.K."/>
            <person name="Bukari Y."/>
            <person name="Amoako-Attah I."/>
            <person name="Meinhardt L.W."/>
            <person name="Bailey B.A."/>
            <person name="Cohen S.P."/>
        </authorList>
    </citation>
    <scope>NUCLEOTIDE SEQUENCE [LARGE SCALE GENOMIC DNA]</scope>
    <source>
        <strain evidence="3 4">GH-12</strain>
    </source>
</reference>
<name>A0AAW0D5D0_9AGAR</name>
<evidence type="ECO:0000259" key="2">
    <source>
        <dbReference type="Pfam" id="PF20415"/>
    </source>
</evidence>
<proteinExistence type="predicted"/>
<evidence type="ECO:0000313" key="3">
    <source>
        <dbReference type="EMBL" id="KAK7047638.1"/>
    </source>
</evidence>